<evidence type="ECO:0000256" key="2">
    <source>
        <dbReference type="ARBA" id="ARBA00006024"/>
    </source>
</evidence>
<feature type="transmembrane region" description="Helical" evidence="15">
    <location>
        <begin position="430"/>
        <end position="453"/>
    </location>
</feature>
<dbReference type="Proteomes" id="UP000019027">
    <property type="component" value="Chromosome"/>
</dbReference>
<dbReference type="PANTHER" id="PTHR43520">
    <property type="entry name" value="ATP7, ISOFORM B"/>
    <property type="match status" value="1"/>
</dbReference>
<dbReference type="AlphaFoldDB" id="W0I3Z1"/>
<sequence>MKLTLKVNGMTCAMCVKTIETALKELDGVKDARVNLNSENVYVDFDESKVSLNQIIKTIEELGYQVVREKRDAIIKIGGMTCAMCVKTIEVALKELPGVLDAQVNLATEKAKVSYDPSLVSMEDIKRAIEEVGYQFLGVEGEESHDVEKEVREKHIREMKKKLAVAWGIGIPLFASMQLHRFGIEIPNLIYIQFLLATLAIIYAGRDIFGKALNSLKHKSLNMEVMYSMGIGSAYFASVLATIGIIPREFNFYEASVLLMAFLLLGRYLETLAKGRTSEAIKKLMGLQAKKATVIRDGKEIEVPISEVKVGDIVIVKPGERIPVDGIVIEGESYVDESMITGEPIPNLKKKGDEVIGGTINKNSVLKIEAKRVGRDTVLAQIIKLVEEAQNTRPPIQRLADKVVTYFIPTVLTIALISFGYWYFIADQPLLFAFTTLLSVLVIACPCAFGLATPTALTVGMGKGAEMGILIKNGEVLEIARKATIVLFDKTGTLTKGTPEVTDVVTFGMDEKELLSLVASAEKRSEHPLGEAIVRKAQELGLEGKEPQSFEAITGKGVKAVVDGKEILAGNRKLFKENGYSIEGEVEKALLKLEDEAKTAIIVAIDGKIVGVIGIADTIKEGAREAIEELHKMGKKVGMITGDNRRTAEAIARQLNIDYVLAEVLPQDKANEVKKLQEKGEVVIFVGDGINDAPALAQADIGIAVSSGTDIAMESGDIVLIKNDLRDVVRAIKLSQKTLSKIKQNIFWAMFYNTILIPFAAGLAYVLFGIQFRPEWAAGAMSLSSVSVVTNSLLLKKAKI</sequence>
<evidence type="ECO:0000256" key="7">
    <source>
        <dbReference type="ARBA" id="ARBA00022741"/>
    </source>
</evidence>
<keyword evidence="7" id="KW-0547">Nucleotide-binding</keyword>
<dbReference type="CDD" id="cd02094">
    <property type="entry name" value="P-type_ATPase_Cu-like"/>
    <property type="match status" value="1"/>
</dbReference>
<keyword evidence="18" id="KW-1185">Reference proteome</keyword>
<protein>
    <submittedName>
        <fullName evidence="17">Heavy-metal transporting P-type ATPase</fullName>
    </submittedName>
</protein>
<keyword evidence="13" id="KW-0406">Ion transport</keyword>
<dbReference type="CDD" id="cd00371">
    <property type="entry name" value="HMA"/>
    <property type="match status" value="2"/>
</dbReference>
<dbReference type="KEGG" id="ths:TES1_1391"/>
<feature type="transmembrane region" description="Helical" evidence="15">
    <location>
        <begin position="186"/>
        <end position="204"/>
    </location>
</feature>
<dbReference type="InterPro" id="IPR001757">
    <property type="entry name" value="P_typ_ATPase"/>
</dbReference>
<dbReference type="InterPro" id="IPR023298">
    <property type="entry name" value="ATPase_P-typ_TM_dom_sf"/>
</dbReference>
<dbReference type="GeneID" id="24906334"/>
<evidence type="ECO:0000256" key="1">
    <source>
        <dbReference type="ARBA" id="ARBA00004127"/>
    </source>
</evidence>
<keyword evidence="5" id="KW-0479">Metal-binding</keyword>
<dbReference type="InterPro" id="IPR023299">
    <property type="entry name" value="ATPase_P-typ_cyto_dom_N"/>
</dbReference>
<dbReference type="GO" id="GO:0016887">
    <property type="term" value="F:ATP hydrolysis activity"/>
    <property type="evidence" value="ECO:0007669"/>
    <property type="project" value="InterPro"/>
</dbReference>
<dbReference type="PRINTS" id="PR00119">
    <property type="entry name" value="CATATPASE"/>
</dbReference>
<dbReference type="OrthoDB" id="8588at2157"/>
<evidence type="ECO:0000256" key="12">
    <source>
        <dbReference type="ARBA" id="ARBA00022989"/>
    </source>
</evidence>
<feature type="transmembrane region" description="Helical" evidence="15">
    <location>
        <begin position="746"/>
        <end position="770"/>
    </location>
</feature>
<keyword evidence="6" id="KW-0677">Repeat</keyword>
<dbReference type="SUPFAM" id="SSF81653">
    <property type="entry name" value="Calcium ATPase, transduction domain A"/>
    <property type="match status" value="1"/>
</dbReference>
<dbReference type="SUPFAM" id="SSF55008">
    <property type="entry name" value="HMA, heavy metal-associated domain"/>
    <property type="match status" value="2"/>
</dbReference>
<proteinExistence type="inferred from homology"/>
<dbReference type="PANTHER" id="PTHR43520:SF8">
    <property type="entry name" value="P-TYPE CU(+) TRANSPORTER"/>
    <property type="match status" value="1"/>
</dbReference>
<dbReference type="GO" id="GO:0005524">
    <property type="term" value="F:ATP binding"/>
    <property type="evidence" value="ECO:0007669"/>
    <property type="project" value="UniProtKB-KW"/>
</dbReference>
<dbReference type="SUPFAM" id="SSF56784">
    <property type="entry name" value="HAD-like"/>
    <property type="match status" value="1"/>
</dbReference>
<keyword evidence="8" id="KW-0187">Copper transport</keyword>
<dbReference type="NCBIfam" id="TIGR00003">
    <property type="entry name" value="copper ion binding protein"/>
    <property type="match status" value="2"/>
</dbReference>
<evidence type="ECO:0000256" key="14">
    <source>
        <dbReference type="ARBA" id="ARBA00023136"/>
    </source>
</evidence>
<feature type="transmembrane region" description="Helical" evidence="15">
    <location>
        <begin position="225"/>
        <end position="246"/>
    </location>
</feature>
<dbReference type="FunFam" id="3.30.70.100:FF:000005">
    <property type="entry name" value="Copper-exporting P-type ATPase A"/>
    <property type="match status" value="2"/>
</dbReference>
<evidence type="ECO:0000256" key="10">
    <source>
        <dbReference type="ARBA" id="ARBA00022842"/>
    </source>
</evidence>
<dbReference type="InterPro" id="IPR006122">
    <property type="entry name" value="HMA_Cu_ion-bd"/>
</dbReference>
<dbReference type="PROSITE" id="PS50846">
    <property type="entry name" value="HMA_2"/>
    <property type="match status" value="2"/>
</dbReference>
<keyword evidence="10" id="KW-0460">Magnesium</keyword>
<keyword evidence="11" id="KW-1278">Translocase</keyword>
<dbReference type="Pfam" id="PF00122">
    <property type="entry name" value="E1-E2_ATPase"/>
    <property type="match status" value="1"/>
</dbReference>
<dbReference type="NCBIfam" id="TIGR01511">
    <property type="entry name" value="ATPase-IB1_Cu"/>
    <property type="match status" value="1"/>
</dbReference>
<dbReference type="GO" id="GO:0012505">
    <property type="term" value="C:endomembrane system"/>
    <property type="evidence" value="ECO:0007669"/>
    <property type="project" value="UniProtKB-SubCell"/>
</dbReference>
<evidence type="ECO:0000256" key="3">
    <source>
        <dbReference type="ARBA" id="ARBA00022448"/>
    </source>
</evidence>
<dbReference type="Gene3D" id="3.30.70.100">
    <property type="match status" value="2"/>
</dbReference>
<dbReference type="InterPro" id="IPR036412">
    <property type="entry name" value="HAD-like_sf"/>
</dbReference>
<comment type="subcellular location">
    <subcellularLocation>
        <location evidence="1">Endomembrane system</location>
        <topology evidence="1">Multi-pass membrane protein</topology>
    </subcellularLocation>
</comment>
<dbReference type="NCBIfam" id="TIGR01525">
    <property type="entry name" value="ATPase-IB_hvy"/>
    <property type="match status" value="1"/>
</dbReference>
<dbReference type="EMBL" id="CP006965">
    <property type="protein sequence ID" value="AHF80769.1"/>
    <property type="molecule type" value="Genomic_DNA"/>
</dbReference>
<name>W0I3Z1_9EURY</name>
<dbReference type="InterPro" id="IPR059000">
    <property type="entry name" value="ATPase_P-type_domA"/>
</dbReference>
<dbReference type="Gene3D" id="3.40.50.1000">
    <property type="entry name" value="HAD superfamily/HAD-like"/>
    <property type="match status" value="1"/>
</dbReference>
<keyword evidence="4 15" id="KW-0812">Transmembrane</keyword>
<dbReference type="SFLD" id="SFLDF00027">
    <property type="entry name" value="p-type_atpase"/>
    <property type="match status" value="1"/>
</dbReference>
<dbReference type="InterPro" id="IPR027256">
    <property type="entry name" value="P-typ_ATPase_IB"/>
</dbReference>
<keyword evidence="14 15" id="KW-0472">Membrane</keyword>
<feature type="transmembrane region" description="Helical" evidence="15">
    <location>
        <begin position="252"/>
        <end position="269"/>
    </location>
</feature>
<feature type="domain" description="HMA" evidence="16">
    <location>
        <begin position="1"/>
        <end position="67"/>
    </location>
</feature>
<keyword evidence="3" id="KW-0813">Transport</keyword>
<dbReference type="Gene3D" id="2.70.150.10">
    <property type="entry name" value="Calcium-transporting ATPase, cytoplasmic transduction domain A"/>
    <property type="match status" value="1"/>
</dbReference>
<dbReference type="InterPro" id="IPR008250">
    <property type="entry name" value="ATPase_P-typ_transduc_dom_A_sf"/>
</dbReference>
<dbReference type="Pfam" id="PF00403">
    <property type="entry name" value="HMA"/>
    <property type="match status" value="2"/>
</dbReference>
<dbReference type="SFLD" id="SFLDG00002">
    <property type="entry name" value="C1.7:_P-type_atpase_like"/>
    <property type="match status" value="1"/>
</dbReference>
<evidence type="ECO:0000256" key="15">
    <source>
        <dbReference type="SAM" id="Phobius"/>
    </source>
</evidence>
<keyword evidence="9" id="KW-0067">ATP-binding</keyword>
<dbReference type="SFLD" id="SFLDS00003">
    <property type="entry name" value="Haloacid_Dehalogenase"/>
    <property type="match status" value="1"/>
</dbReference>
<reference evidence="17 18" key="1">
    <citation type="journal article" date="2014" name="Int. J. Syst. Evol. Microbiol.">
        <title>Thermococcus paralvinellae sp. nov. and Thermococcus cleftensis sp. nov. of hyperthermophilic heterotrophs from deep-sea hydrothermal vents.</title>
        <authorList>
            <person name="Hensley S.A."/>
            <person name="Jung J.H."/>
            <person name="Park C.S."/>
            <person name="Holden J.F."/>
        </authorList>
    </citation>
    <scope>NUCLEOTIDE SEQUENCE [LARGE SCALE GENOMIC DNA]</scope>
    <source>
        <strain evidence="17 18">ES1</strain>
    </source>
</reference>
<dbReference type="HOGENOM" id="CLU_001771_6_4_2"/>
<evidence type="ECO:0000256" key="9">
    <source>
        <dbReference type="ARBA" id="ARBA00022840"/>
    </source>
</evidence>
<dbReference type="InterPro" id="IPR036163">
    <property type="entry name" value="HMA_dom_sf"/>
</dbReference>
<dbReference type="SUPFAM" id="SSF81665">
    <property type="entry name" value="Calcium ATPase, transmembrane domain M"/>
    <property type="match status" value="1"/>
</dbReference>
<accession>W0I3Z1</accession>
<dbReference type="Gene3D" id="3.40.1110.10">
    <property type="entry name" value="Calcium-transporting ATPase, cytoplasmic domain N"/>
    <property type="match status" value="1"/>
</dbReference>
<gene>
    <name evidence="17" type="ORF">TES1_1391</name>
</gene>
<dbReference type="InterPro" id="IPR006121">
    <property type="entry name" value="HMA_dom"/>
</dbReference>
<dbReference type="STRING" id="582419.TES1_1391"/>
<dbReference type="InterPro" id="IPR044492">
    <property type="entry name" value="P_typ_ATPase_HD_dom"/>
</dbReference>
<dbReference type="InterPro" id="IPR018303">
    <property type="entry name" value="ATPase_P-typ_P_site"/>
</dbReference>
<organism evidence="17 18">
    <name type="scientific">Thermococcus paralvinellae</name>
    <dbReference type="NCBI Taxonomy" id="582419"/>
    <lineage>
        <taxon>Archaea</taxon>
        <taxon>Methanobacteriati</taxon>
        <taxon>Methanobacteriota</taxon>
        <taxon>Thermococci</taxon>
        <taxon>Thermococcales</taxon>
        <taxon>Thermococcaceae</taxon>
        <taxon>Thermococcus</taxon>
    </lineage>
</organism>
<dbReference type="NCBIfam" id="TIGR01494">
    <property type="entry name" value="ATPase_P-type"/>
    <property type="match status" value="1"/>
</dbReference>
<evidence type="ECO:0000259" key="16">
    <source>
        <dbReference type="PROSITE" id="PS50846"/>
    </source>
</evidence>
<dbReference type="GO" id="GO:0005507">
    <property type="term" value="F:copper ion binding"/>
    <property type="evidence" value="ECO:0007669"/>
    <property type="project" value="InterPro"/>
</dbReference>
<dbReference type="PRINTS" id="PR00943">
    <property type="entry name" value="CUATPASE"/>
</dbReference>
<evidence type="ECO:0000256" key="4">
    <source>
        <dbReference type="ARBA" id="ARBA00022692"/>
    </source>
</evidence>
<keyword evidence="8" id="KW-0186">Copper</keyword>
<comment type="similarity">
    <text evidence="2">Belongs to the cation transport ATPase (P-type) (TC 3.A.3) family. Type IB subfamily.</text>
</comment>
<evidence type="ECO:0000313" key="18">
    <source>
        <dbReference type="Proteomes" id="UP000019027"/>
    </source>
</evidence>
<dbReference type="InterPro" id="IPR023214">
    <property type="entry name" value="HAD_sf"/>
</dbReference>
<evidence type="ECO:0000256" key="6">
    <source>
        <dbReference type="ARBA" id="ARBA00022737"/>
    </source>
</evidence>
<dbReference type="FunFam" id="2.70.150.10:FF:000002">
    <property type="entry name" value="Copper-transporting ATPase 1, putative"/>
    <property type="match status" value="1"/>
</dbReference>
<dbReference type="Pfam" id="PF00702">
    <property type="entry name" value="Hydrolase"/>
    <property type="match status" value="1"/>
</dbReference>
<evidence type="ECO:0000256" key="11">
    <source>
        <dbReference type="ARBA" id="ARBA00022967"/>
    </source>
</evidence>
<feature type="domain" description="HMA" evidence="16">
    <location>
        <begin position="71"/>
        <end position="137"/>
    </location>
</feature>
<feature type="transmembrane region" description="Helical" evidence="15">
    <location>
        <begin position="403"/>
        <end position="424"/>
    </location>
</feature>
<keyword evidence="12 15" id="KW-1133">Transmembrane helix</keyword>
<evidence type="ECO:0000256" key="8">
    <source>
        <dbReference type="ARBA" id="ARBA00022796"/>
    </source>
</evidence>
<dbReference type="GO" id="GO:0055070">
    <property type="term" value="P:copper ion homeostasis"/>
    <property type="evidence" value="ECO:0007669"/>
    <property type="project" value="TreeGrafter"/>
</dbReference>
<evidence type="ECO:0000256" key="5">
    <source>
        <dbReference type="ARBA" id="ARBA00022723"/>
    </source>
</evidence>
<dbReference type="GO" id="GO:0043682">
    <property type="term" value="F:P-type divalent copper transporter activity"/>
    <property type="evidence" value="ECO:0007669"/>
    <property type="project" value="TreeGrafter"/>
</dbReference>
<dbReference type="GO" id="GO:0016020">
    <property type="term" value="C:membrane"/>
    <property type="evidence" value="ECO:0007669"/>
    <property type="project" value="InterPro"/>
</dbReference>
<dbReference type="PROSITE" id="PS00154">
    <property type="entry name" value="ATPASE_E1_E2"/>
    <property type="match status" value="1"/>
</dbReference>
<feature type="transmembrane region" description="Helical" evidence="15">
    <location>
        <begin position="776"/>
        <end position="795"/>
    </location>
</feature>
<evidence type="ECO:0000256" key="13">
    <source>
        <dbReference type="ARBA" id="ARBA00023065"/>
    </source>
</evidence>
<dbReference type="RefSeq" id="WP_042681513.1">
    <property type="nucleotide sequence ID" value="NZ_CP006965.1"/>
</dbReference>
<evidence type="ECO:0000313" key="17">
    <source>
        <dbReference type="EMBL" id="AHF80769.1"/>
    </source>
</evidence>